<evidence type="ECO:0000259" key="3">
    <source>
        <dbReference type="PROSITE" id="PS50022"/>
    </source>
</evidence>
<dbReference type="GO" id="GO:0005509">
    <property type="term" value="F:calcium ion binding"/>
    <property type="evidence" value="ECO:0007669"/>
    <property type="project" value="InterPro"/>
</dbReference>
<dbReference type="PROSITE" id="PS00330">
    <property type="entry name" value="HEMOLYSIN_CALCIUM"/>
    <property type="match status" value="5"/>
</dbReference>
<dbReference type="InterPro" id="IPR011049">
    <property type="entry name" value="Serralysin-like_metalloprot_C"/>
</dbReference>
<proteinExistence type="predicted"/>
<evidence type="ECO:0000313" key="5">
    <source>
        <dbReference type="Proteomes" id="UP000183371"/>
    </source>
</evidence>
<dbReference type="AlphaFoldDB" id="A0A1I7DS08"/>
<reference evidence="5" key="1">
    <citation type="submission" date="2016-10" db="EMBL/GenBank/DDBJ databases">
        <authorList>
            <person name="Varghese N."/>
            <person name="Submissions S."/>
        </authorList>
    </citation>
    <scope>NUCLEOTIDE SEQUENCE [LARGE SCALE GENOMIC DNA]</scope>
    <source>
        <strain evidence="5">DSM 17465</strain>
    </source>
</reference>
<dbReference type="Gene3D" id="2.60.120.260">
    <property type="entry name" value="Galactose-binding domain-like"/>
    <property type="match status" value="1"/>
</dbReference>
<feature type="domain" description="F5/8 type C" evidence="3">
    <location>
        <begin position="785"/>
        <end position="884"/>
    </location>
</feature>
<dbReference type="InterPro" id="IPR000421">
    <property type="entry name" value="FA58C"/>
</dbReference>
<dbReference type="SUPFAM" id="SSF51120">
    <property type="entry name" value="beta-Roll"/>
    <property type="match status" value="3"/>
</dbReference>
<accession>A0A1I7DS08</accession>
<dbReference type="SUPFAM" id="SSF49785">
    <property type="entry name" value="Galactose-binding domain-like"/>
    <property type="match status" value="1"/>
</dbReference>
<protein>
    <submittedName>
        <fullName evidence="4">Hemolysin-type calcium-binding repeat-containing protein</fullName>
    </submittedName>
</protein>
<dbReference type="InterPro" id="IPR018511">
    <property type="entry name" value="Hemolysin-typ_Ca-bd_CS"/>
</dbReference>
<gene>
    <name evidence="4" type="ORF">SAMN05444141_1104</name>
</gene>
<dbReference type="PANTHER" id="PTHR38340:SF1">
    <property type="entry name" value="S-LAYER PROTEIN"/>
    <property type="match status" value="1"/>
</dbReference>
<dbReference type="PRINTS" id="PR00313">
    <property type="entry name" value="CABNDNGRPT"/>
</dbReference>
<dbReference type="Gene3D" id="2.150.10.10">
    <property type="entry name" value="Serralysin-like metalloprotease, C-terminal"/>
    <property type="match status" value="3"/>
</dbReference>
<keyword evidence="2" id="KW-0964">Secreted</keyword>
<dbReference type="InterPro" id="IPR008979">
    <property type="entry name" value="Galactose-bd-like_sf"/>
</dbReference>
<evidence type="ECO:0000256" key="1">
    <source>
        <dbReference type="ARBA" id="ARBA00004613"/>
    </source>
</evidence>
<dbReference type="PROSITE" id="PS50022">
    <property type="entry name" value="FA58C_3"/>
    <property type="match status" value="1"/>
</dbReference>
<dbReference type="Pfam" id="PF22633">
    <property type="entry name" value="F5_F8_type_C_2"/>
    <property type="match status" value="1"/>
</dbReference>
<keyword evidence="5" id="KW-1185">Reference proteome</keyword>
<dbReference type="EMBL" id="FPBD01000010">
    <property type="protein sequence ID" value="SFU14497.1"/>
    <property type="molecule type" value="Genomic_DNA"/>
</dbReference>
<dbReference type="InterPro" id="IPR001343">
    <property type="entry name" value="Hemolysn_Ca-bd"/>
</dbReference>
<comment type="subcellular location">
    <subcellularLocation>
        <location evidence="1">Secreted</location>
    </subcellularLocation>
</comment>
<name>A0A1I7DS08_9HYPH</name>
<dbReference type="PANTHER" id="PTHR38340">
    <property type="entry name" value="S-LAYER PROTEIN"/>
    <property type="match status" value="1"/>
</dbReference>
<organism evidence="4 5">
    <name type="scientific">Pseudovibrio denitrificans</name>
    <dbReference type="NCBI Taxonomy" id="258256"/>
    <lineage>
        <taxon>Bacteria</taxon>
        <taxon>Pseudomonadati</taxon>
        <taxon>Pseudomonadota</taxon>
        <taxon>Alphaproteobacteria</taxon>
        <taxon>Hyphomicrobiales</taxon>
        <taxon>Stappiaceae</taxon>
        <taxon>Pseudovibrio</taxon>
    </lineage>
</organism>
<dbReference type="Pfam" id="PF00353">
    <property type="entry name" value="HemolysinCabind"/>
    <property type="match status" value="6"/>
</dbReference>
<sequence length="928" mass="99036">MGSRYINSKNEYVTGRETFSGIKKKKSNFDIFGSDQGDHVTLASLRKVSGEAKKNPHLHYYGYDGIDSLIYDGPDIAAIDLKVVDKDTVTVVGGYGTEYTNSFSSLTVTAHNIEIFNFTGQNDIADFSGLSYGVTAYGEGGDDTLKGTQHNDTLYGGKGNDTLFGYGGDDHIEGGDGVDTIYGGSGADLLKGGKGNDTIWGGSSGNTAESANKMHGGEGNDIIHGAAFYDTLYGPTDNIDIAYGGSGHDTIYGYDGDDILDGGTGADTIYGGTGNDIISSGSMKDQTVSDQLWGGSGADMFIIGDGSTDYTSDFVLDISAAFSDKGNSWTSILDTAGLLVSGFGGYSKLAWLGGNTVRAVASGFDTFYKMTGSRKTTFTIDADWGTTSEAVVNDFNPLEDHILIPMGNTAEGASENYLFAWEPGNDYAFTLRDNRDNVDYEILSVKWADDLVDFFPDYMTVNGKGATINSEIMDGLRASLKESYVSYDGTSLYFGDEIQELDEGWTGEMAGSGVAYMDLGAYAGWTIYDNEDDNDTWVGTNLNDILGGFVPTEANKTAQESGYYADKVVLYGMGGDDLLFGGAGKDIINGGENLDGSADSDTIAFFGADSVVVDLGTKIWNENLGIYYSVSHATYSIVTNNDGDKDITEDTDVLYYFENVIGSDGNDTIKGDNGENILSGAGGNDSLTGGGGFDTFVFTGDSGKDTITDLDTKDVLVFEGLSKSDYNALMKSLSKSGNSLAIDSGNSVTWTGLDKSSFLTSVSANETDASKYDVTIATSALAERAYNDEFTNLTDTLDFSAVKQSSTMSSANKHLVSNVLDGDTGTFNHTKGSDKSHWLRINLGEDALIEFIDLENRQDNDLTSDRLIGAKIKILDDGDVVWTSSELTSDHNQMFDIGGIVGDQVLVTHPDGDYLHIAEIDIYGDFIA</sequence>
<evidence type="ECO:0000313" key="4">
    <source>
        <dbReference type="EMBL" id="SFU14497.1"/>
    </source>
</evidence>
<dbReference type="RefSeq" id="WP_167369227.1">
    <property type="nucleotide sequence ID" value="NZ_FPBD01000010.1"/>
</dbReference>
<evidence type="ECO:0000256" key="2">
    <source>
        <dbReference type="ARBA" id="ARBA00022525"/>
    </source>
</evidence>
<dbReference type="Proteomes" id="UP000183371">
    <property type="component" value="Unassembled WGS sequence"/>
</dbReference>
<dbReference type="InterPro" id="IPR050557">
    <property type="entry name" value="RTX_toxin/Mannuronan_C5-epim"/>
</dbReference>
<dbReference type="GO" id="GO:0005576">
    <property type="term" value="C:extracellular region"/>
    <property type="evidence" value="ECO:0007669"/>
    <property type="project" value="UniProtKB-SubCell"/>
</dbReference>